<evidence type="ECO:0000256" key="1">
    <source>
        <dbReference type="SAM" id="MobiDB-lite"/>
    </source>
</evidence>
<dbReference type="AlphaFoldDB" id="U9TYL3"/>
<organism evidence="2">
    <name type="scientific">Rhizophagus irregularis (strain DAOM 181602 / DAOM 197198 / MUCL 43194)</name>
    <name type="common">Arbuscular mycorrhizal fungus</name>
    <name type="synonym">Glomus intraradices</name>
    <dbReference type="NCBI Taxonomy" id="747089"/>
    <lineage>
        <taxon>Eukaryota</taxon>
        <taxon>Fungi</taxon>
        <taxon>Fungi incertae sedis</taxon>
        <taxon>Mucoromycota</taxon>
        <taxon>Glomeromycotina</taxon>
        <taxon>Glomeromycetes</taxon>
        <taxon>Glomerales</taxon>
        <taxon>Glomeraceae</taxon>
        <taxon>Rhizophagus</taxon>
    </lineage>
</organism>
<sequence length="53" mass="6181">TKGKGRRREGGNTKNTHTTNTQHKPTLPTHIPKGRRKERSLRDLIKRRPGRKK</sequence>
<feature type="compositionally biased region" description="Low complexity" evidence="1">
    <location>
        <begin position="12"/>
        <end position="26"/>
    </location>
</feature>
<evidence type="ECO:0000313" key="2">
    <source>
        <dbReference type="EMBL" id="ESA13254.1"/>
    </source>
</evidence>
<proteinExistence type="predicted"/>
<dbReference type="HOGENOM" id="CLU_3074456_0_0_1"/>
<name>U9TYL3_RHIID</name>
<feature type="non-terminal residue" evidence="2">
    <location>
        <position position="1"/>
    </location>
</feature>
<accession>U9TYL3</accession>
<dbReference type="EMBL" id="KI284081">
    <property type="protein sequence ID" value="ESA13254.1"/>
    <property type="molecule type" value="Genomic_DNA"/>
</dbReference>
<protein>
    <submittedName>
        <fullName evidence="2">Uncharacterized protein</fullName>
    </submittedName>
</protein>
<feature type="region of interest" description="Disordered" evidence="1">
    <location>
        <begin position="1"/>
        <end position="53"/>
    </location>
</feature>
<reference evidence="2" key="1">
    <citation type="submission" date="2013-07" db="EMBL/GenBank/DDBJ databases">
        <title>The genome of an arbuscular mycorrhizal fungus provides insights into the evolution of the oldest plant symbiosis.</title>
        <authorList>
            <consortium name="DOE Joint Genome Institute"/>
            <person name="Tisserant E."/>
            <person name="Malbreil M."/>
            <person name="Kuo A."/>
            <person name="Kohler A."/>
            <person name="Symeonidi A."/>
            <person name="Balestrini R."/>
            <person name="Charron P."/>
            <person name="Duensing N."/>
            <person name="Frei-dit-Frey N."/>
            <person name="Gianinazzi-Pearson V."/>
            <person name="Gilbert B."/>
            <person name="Handa Y."/>
            <person name="Hijri M."/>
            <person name="Kaul R."/>
            <person name="Kawaguchi M."/>
            <person name="Krajinski F."/>
            <person name="Lammers P."/>
            <person name="Lapierre D."/>
            <person name="Masclaux F.G."/>
            <person name="Murat C."/>
            <person name="Morin E."/>
            <person name="Ndikumana S."/>
            <person name="Pagni M."/>
            <person name="Petitpierre D."/>
            <person name="Requena N."/>
            <person name="Rosikiewicz P."/>
            <person name="Riley R."/>
            <person name="Saito K."/>
            <person name="San Clemente H."/>
            <person name="Shapiro H."/>
            <person name="van Tuinen D."/>
            <person name="Becard G."/>
            <person name="Bonfante P."/>
            <person name="Paszkowski U."/>
            <person name="Shachar-Hill Y."/>
            <person name="Young J.P."/>
            <person name="Sanders I.R."/>
            <person name="Henrissat B."/>
            <person name="Rensing S.A."/>
            <person name="Grigoriev I.V."/>
            <person name="Corradi N."/>
            <person name="Roux C."/>
            <person name="Martin F."/>
        </authorList>
    </citation>
    <scope>NUCLEOTIDE SEQUENCE</scope>
    <source>
        <strain evidence="2">DAOM 197198</strain>
    </source>
</reference>
<gene>
    <name evidence="2" type="ORF">GLOINDRAFT_26237</name>
</gene>